<dbReference type="Gene3D" id="3.40.960.10">
    <property type="entry name" value="VSR Endonuclease"/>
    <property type="match status" value="1"/>
</dbReference>
<proteinExistence type="predicted"/>
<keyword evidence="2" id="KW-0378">Hydrolase</keyword>
<dbReference type="EMBL" id="KT428292">
    <property type="protein sequence ID" value="ALH06924.1"/>
    <property type="molecule type" value="Genomic_DNA"/>
</dbReference>
<organism evidence="2 3">
    <name type="scientific">Port-miou virus</name>
    <dbReference type="NCBI Taxonomy" id="1733873"/>
    <lineage>
        <taxon>Viruses</taxon>
        <taxon>Varidnaviria</taxon>
        <taxon>Bamfordvirae</taxon>
        <taxon>Nucleocytoviricota</taxon>
        <taxon>Megaviricetes</taxon>
        <taxon>Pimascovirales</taxon>
        <taxon>Pimascovirales incertae sedis</taxon>
        <taxon>Marseilleviridae</taxon>
        <taxon>Losannavirus</taxon>
        <taxon>Losannavirus lausannense</taxon>
        <taxon>Lausannevirus</taxon>
    </lineage>
</organism>
<gene>
    <name evidence="2" type="ORF">PMV_226</name>
</gene>
<feature type="domain" description="Treble clef zinc finger" evidence="1">
    <location>
        <begin position="37"/>
        <end position="85"/>
    </location>
</feature>
<evidence type="ECO:0000313" key="2">
    <source>
        <dbReference type="EMBL" id="ALH06924.1"/>
    </source>
</evidence>
<feature type="domain" description="Treble clef zinc finger" evidence="1">
    <location>
        <begin position="334"/>
        <end position="381"/>
    </location>
</feature>
<dbReference type="InterPro" id="IPR025487">
    <property type="entry name" value="DUF4379"/>
</dbReference>
<evidence type="ECO:0000259" key="1">
    <source>
        <dbReference type="Pfam" id="PF14311"/>
    </source>
</evidence>
<dbReference type="GO" id="GO:0004519">
    <property type="term" value="F:endonuclease activity"/>
    <property type="evidence" value="ECO:0007669"/>
    <property type="project" value="UniProtKB-KW"/>
</dbReference>
<feature type="domain" description="Treble clef zinc finger" evidence="1">
    <location>
        <begin position="260"/>
        <end position="308"/>
    </location>
</feature>
<protein>
    <submittedName>
        <fullName evidence="2">Putative endonuclease</fullName>
    </submittedName>
</protein>
<reference evidence="2" key="1">
    <citation type="journal article" date="2015" name="Genome Announc.">
        <title>Complete Genome Sequence of a New Member of the Marseilleviridae Recovered from the Brackish Submarine Spring in the Cassis Port-Miou Calanque, France.</title>
        <authorList>
            <person name="Doutre G."/>
            <person name="Arfib B."/>
            <person name="Rochette P."/>
            <person name="Claverie J.M."/>
            <person name="Bonin P."/>
            <person name="Abergel C."/>
        </authorList>
    </citation>
    <scope>NUCLEOTIDE SEQUENCE [LARGE SCALE GENOMIC DNA]</scope>
    <source>
        <strain evidence="2">1</strain>
    </source>
</reference>
<feature type="domain" description="Treble clef zinc finger" evidence="1">
    <location>
        <begin position="181"/>
        <end position="232"/>
    </location>
</feature>
<keyword evidence="2" id="KW-0540">Nuclease</keyword>
<evidence type="ECO:0000313" key="3">
    <source>
        <dbReference type="Proteomes" id="UP000319438"/>
    </source>
</evidence>
<dbReference type="Proteomes" id="UP000319438">
    <property type="component" value="Segment"/>
</dbReference>
<accession>A0A0N9PUJ0</accession>
<dbReference type="Pfam" id="PF14311">
    <property type="entry name" value="DUF4379"/>
    <property type="match status" value="4"/>
</dbReference>
<name>A0A0N9PUJ0_9VIRU</name>
<sequence length="571" mass="65478">MNSKISCAERKTGVCGKMGCEYCLPRSFLAKEASEKWSRRNFVDASQVSASARGNFWFDCDRCRHQYSCKLYNAVRGYGCPYCSNSKRCGSENCSLCFGHSFASHPMSEFWSKNNQDEPINVSLGSGGIYLFFCPDCGGEYKKRLYRFKAGEGCSLCTNVGGRANRKVLYHKSFASSPRSSEWSPKNSILPMQVSIKSGQKFLFICSLCEYEYYSSPERVHKSKSCPFCSGRTYKKSPVDGREGKKISFATARWSLHWSNKNELPPEKVSLCSAKKFLFVCPVCSHEFSGTASNYSKDTKKCPYCVNKKRCGKEECKMCFENSFASVDTVLIWSPKNKETSLQAAKCSNKVFLFECPDCGHEFSQKPNKLRGRKGCPYCGKSVICQNDECDFCWKESFAESPKAKFWSQNNKSSPRQIRKGCETKYEFVCEKGHSFYTSPRYIRSGTWCPLCKKKTEAKLLKYLQTIHDNVIYQFAPDWSRNPKTGKLLPFDFCVGKTIIELDGPQHFRQVSNWTPPEETKERDQLKERLAKENGYVILRILQEDVWEDANEWKENIVCLYFLKDAKVFEK</sequence>
<keyword evidence="2" id="KW-0255">Endonuclease</keyword>